<evidence type="ECO:0000313" key="2">
    <source>
        <dbReference type="EMBL" id="KAL1515771.1"/>
    </source>
</evidence>
<keyword evidence="3" id="KW-1185">Reference proteome</keyword>
<accession>A0AB34J969</accession>
<organism evidence="2 3">
    <name type="scientific">Prymnesium parvum</name>
    <name type="common">Toxic golden alga</name>
    <dbReference type="NCBI Taxonomy" id="97485"/>
    <lineage>
        <taxon>Eukaryota</taxon>
        <taxon>Haptista</taxon>
        <taxon>Haptophyta</taxon>
        <taxon>Prymnesiophyceae</taxon>
        <taxon>Prymnesiales</taxon>
        <taxon>Prymnesiaceae</taxon>
        <taxon>Prymnesium</taxon>
    </lineage>
</organism>
<gene>
    <name evidence="2" type="ORF">AB1Y20_002387</name>
</gene>
<reference evidence="2 3" key="1">
    <citation type="journal article" date="2024" name="Science">
        <title>Giant polyketide synthase enzymes in the biosynthesis of giant marine polyether toxins.</title>
        <authorList>
            <person name="Fallon T.R."/>
            <person name="Shende V.V."/>
            <person name="Wierzbicki I.H."/>
            <person name="Pendleton A.L."/>
            <person name="Watervoot N.F."/>
            <person name="Auber R.P."/>
            <person name="Gonzalez D.J."/>
            <person name="Wisecaver J.H."/>
            <person name="Moore B.S."/>
        </authorList>
    </citation>
    <scope>NUCLEOTIDE SEQUENCE [LARGE SCALE GENOMIC DNA]</scope>
    <source>
        <strain evidence="2 3">12B1</strain>
    </source>
</reference>
<sequence length="415" mass="44712">MLSRAAAVPAAVDLFDALRPEVEARTDDSPDVRLFRMFDMLSADELAQLDGAQGEAFASPRASALRALSPAARKRELFLSMLHMAEMEERPFAAAADDDDDDDDDDSASAFDAALEARGVGLLPLPPCAEEWPPFAPGAPLEASARLRAALSRPHLAVAASVARSARAVARRMRSTGGAWGGGAARELSARLWCAAAAPPAARRPPPLTLFSPPAARGCCVGRRTSRRSRRLLDATGVMLGLLLFTSEDDSWIEETSTYKDWKVFHAFFKSVSITWQHLLAQPDETIGLCSLPADLTLSPSANDPSRPSPFCAFALSRSTDSSDTAAAQAPPALPSSARTQLHAALHAWEERTNMFLSKYDKYASRAVGKARLEVFPRENTQGNKASPERSTKTAPGTRLCKRQSSVVVEATYAY</sequence>
<evidence type="ECO:0000256" key="1">
    <source>
        <dbReference type="SAM" id="MobiDB-lite"/>
    </source>
</evidence>
<comment type="caution">
    <text evidence="2">The sequence shown here is derived from an EMBL/GenBank/DDBJ whole genome shotgun (WGS) entry which is preliminary data.</text>
</comment>
<feature type="region of interest" description="Disordered" evidence="1">
    <location>
        <begin position="375"/>
        <end position="397"/>
    </location>
</feature>
<evidence type="ECO:0000313" key="3">
    <source>
        <dbReference type="Proteomes" id="UP001515480"/>
    </source>
</evidence>
<protein>
    <submittedName>
        <fullName evidence="2">Uncharacterized protein</fullName>
    </submittedName>
</protein>
<name>A0AB34J969_PRYPA</name>
<dbReference type="EMBL" id="JBGBPQ010000011">
    <property type="protein sequence ID" value="KAL1515771.1"/>
    <property type="molecule type" value="Genomic_DNA"/>
</dbReference>
<dbReference type="Proteomes" id="UP001515480">
    <property type="component" value="Unassembled WGS sequence"/>
</dbReference>
<dbReference type="AlphaFoldDB" id="A0AB34J969"/>
<proteinExistence type="predicted"/>